<dbReference type="SMART" id="SM01072">
    <property type="entry name" value="CDC48_2"/>
    <property type="match status" value="1"/>
</dbReference>
<dbReference type="FunFam" id="3.40.50.300:FF:000018">
    <property type="entry name" value="Cell division control 48"/>
    <property type="match status" value="1"/>
</dbReference>
<dbReference type="CDD" id="cd19511">
    <property type="entry name" value="RecA-like_CDC48_r2-like"/>
    <property type="match status" value="1"/>
</dbReference>
<evidence type="ECO:0000259" key="5">
    <source>
        <dbReference type="SMART" id="SM00382"/>
    </source>
</evidence>
<keyword evidence="2" id="KW-0677">Repeat</keyword>
<evidence type="ECO:0000256" key="4">
    <source>
        <dbReference type="ARBA" id="ARBA00022840"/>
    </source>
</evidence>
<evidence type="ECO:0000313" key="9">
    <source>
        <dbReference type="Proteomes" id="UP000245638"/>
    </source>
</evidence>
<dbReference type="FunFam" id="2.40.40.20:FF:000007">
    <property type="entry name" value="AAA family ATPase"/>
    <property type="match status" value="1"/>
</dbReference>
<proteinExistence type="inferred from homology"/>
<dbReference type="SUPFAM" id="SSF54585">
    <property type="entry name" value="Cdc48 domain 2-like"/>
    <property type="match status" value="1"/>
</dbReference>
<dbReference type="InterPro" id="IPR003593">
    <property type="entry name" value="AAA+_ATPase"/>
</dbReference>
<dbReference type="InterPro" id="IPR003960">
    <property type="entry name" value="ATPase_AAA_CS"/>
</dbReference>
<dbReference type="InterPro" id="IPR041569">
    <property type="entry name" value="AAA_lid_3"/>
</dbReference>
<evidence type="ECO:0000259" key="7">
    <source>
        <dbReference type="SMART" id="SM01073"/>
    </source>
</evidence>
<dbReference type="InterPro" id="IPR050168">
    <property type="entry name" value="AAA_ATPase_domain"/>
</dbReference>
<dbReference type="InterPro" id="IPR003959">
    <property type="entry name" value="ATPase_AAA_core"/>
</dbReference>
<dbReference type="InterPro" id="IPR015415">
    <property type="entry name" value="Spast_Vps4_C"/>
</dbReference>
<dbReference type="Pfam" id="PF17862">
    <property type="entry name" value="AAA_lid_3"/>
    <property type="match status" value="2"/>
</dbReference>
<dbReference type="InterPro" id="IPR004201">
    <property type="entry name" value="Cdc48_dom2"/>
</dbReference>
<feature type="domain" description="CDC48" evidence="6">
    <location>
        <begin position="118"/>
        <end position="181"/>
    </location>
</feature>
<organism evidence="8 9">
    <name type="scientific">Acidianus hospitalis</name>
    <dbReference type="NCBI Taxonomy" id="563177"/>
    <lineage>
        <taxon>Archaea</taxon>
        <taxon>Thermoproteota</taxon>
        <taxon>Thermoprotei</taxon>
        <taxon>Sulfolobales</taxon>
        <taxon>Sulfolobaceae</taxon>
        <taxon>Acidianus</taxon>
    </lineage>
</organism>
<evidence type="ECO:0000313" key="8">
    <source>
        <dbReference type="EMBL" id="PVU74206.1"/>
    </source>
</evidence>
<dbReference type="Gene3D" id="3.10.330.10">
    <property type="match status" value="1"/>
</dbReference>
<dbReference type="PROSITE" id="PS00674">
    <property type="entry name" value="AAA"/>
    <property type="match status" value="2"/>
</dbReference>
<dbReference type="Pfam" id="PF09336">
    <property type="entry name" value="Vps4_C"/>
    <property type="match status" value="1"/>
</dbReference>
<dbReference type="Gene3D" id="2.40.40.20">
    <property type="match status" value="1"/>
</dbReference>
<dbReference type="EMBL" id="QEFD01000232">
    <property type="protein sequence ID" value="PVU74206.1"/>
    <property type="molecule type" value="Genomic_DNA"/>
</dbReference>
<dbReference type="GO" id="GO:0016887">
    <property type="term" value="F:ATP hydrolysis activity"/>
    <property type="evidence" value="ECO:0007669"/>
    <property type="project" value="InterPro"/>
</dbReference>
<dbReference type="NCBIfam" id="TIGR01243">
    <property type="entry name" value="CDC48"/>
    <property type="match status" value="1"/>
</dbReference>
<dbReference type="SMART" id="SM01073">
    <property type="entry name" value="CDC48_N"/>
    <property type="match status" value="1"/>
</dbReference>
<dbReference type="GO" id="GO:0005524">
    <property type="term" value="F:ATP binding"/>
    <property type="evidence" value="ECO:0007669"/>
    <property type="project" value="UniProtKB-KW"/>
</dbReference>
<sequence length="767" mass="85527">MATSSSAEEPRKRELILKVVEARQKDVGRGKVRIDLDLLSQIDVSPGDVVEIEGQRKTAAIAWPLSADDYTGEKDIIRMDGITRKNAGVSIGDKVIVRKATVKPATSVKLAPSNFSITVDPGFVAYVKKKLKEFPLVEGDTVLIPVLGQAIPFTVIQVRPAGIVMVTDETSINISDKPVEQTRYPRVTYEDIGGLKNIIQKVRELVELPLRHPELFKRLGIEPPKGVLLYGPPGTGKTLLAKAVANETDAYFTSINGPEIMSRFYGESEQRLREIFEDAKKHAPAIIFIDEIDAIAPKRDEVIGEVERRVVAQLLTLMDGLESRGNVIVIAATNRPNAVDPALRRPGRFDREIEIPLPDKQGRLEILQIHTRNMPLAKDVDLEKLAEVTHGYTGADLAALVREAAMNALRRYLPKIDITLDKIPPEILESMEVKMEDFMNALKEIVPSGMREIYIEVPEVRWDDIGGLGDIKEELREVAEYPLKFQEYYEMTGIEPPKGILLFGPPGTGKTMLAKAVATESGANFIAVRGPEVLSKWVGESERAIREIFRKARMYAPTVIFFDEIDAIAPMRGMSPDTGVTERIVNQLLAEMDGIEKLDNVVIIAATNRPDILDPALLRPGRFEKLIYVPPPDKQARYEILRVHTKKVVLGEDVNLEEIAEKTDGYTGADLAALVREAAMIAIREGMKTCIDKVSNLCPPTDTDCRDAKMKECMKGSSVKIEMRHFEEALKKVKPSVSQDMIQFYQSWLEKARQQLPRQVLKPSTYA</sequence>
<dbReference type="InterPro" id="IPR005938">
    <property type="entry name" value="AAA_ATPase_CDC48"/>
</dbReference>
<dbReference type="Pfam" id="PF02359">
    <property type="entry name" value="CDC48_N"/>
    <property type="match status" value="1"/>
</dbReference>
<evidence type="ECO:0000256" key="1">
    <source>
        <dbReference type="ARBA" id="ARBA00009833"/>
    </source>
</evidence>
<dbReference type="PANTHER" id="PTHR23077">
    <property type="entry name" value="AAA-FAMILY ATPASE"/>
    <property type="match status" value="1"/>
</dbReference>
<dbReference type="SUPFAM" id="SSF50692">
    <property type="entry name" value="ADC-like"/>
    <property type="match status" value="1"/>
</dbReference>
<dbReference type="InterPro" id="IPR027417">
    <property type="entry name" value="P-loop_NTPase"/>
</dbReference>
<evidence type="ECO:0000256" key="3">
    <source>
        <dbReference type="ARBA" id="ARBA00022741"/>
    </source>
</evidence>
<accession>A0A2T9X286</accession>
<dbReference type="FunFam" id="3.40.50.300:FF:000012">
    <property type="entry name" value="Transitional endoplasmic reticulum ATPase"/>
    <property type="match status" value="1"/>
</dbReference>
<protein>
    <submittedName>
        <fullName evidence="8">AAA family ATPase</fullName>
    </submittedName>
</protein>
<comment type="similarity">
    <text evidence="1">Belongs to the AAA ATPase family. CDC48 subfamily.</text>
</comment>
<dbReference type="Pfam" id="PF02933">
    <property type="entry name" value="CDC48_2"/>
    <property type="match status" value="1"/>
</dbReference>
<dbReference type="AlphaFoldDB" id="A0A2T9X286"/>
<comment type="caution">
    <text evidence="8">The sequence shown here is derived from an EMBL/GenBank/DDBJ whole genome shotgun (WGS) entry which is preliminary data.</text>
</comment>
<dbReference type="Gene3D" id="3.40.50.300">
    <property type="entry name" value="P-loop containing nucleotide triphosphate hydrolases"/>
    <property type="match status" value="2"/>
</dbReference>
<keyword evidence="3" id="KW-0547">Nucleotide-binding</keyword>
<dbReference type="FunFam" id="3.10.330.10:FF:000008">
    <property type="entry name" value="AAA family ATPase, CDC48 subfamily"/>
    <property type="match status" value="1"/>
</dbReference>
<dbReference type="Proteomes" id="UP000245638">
    <property type="component" value="Unassembled WGS sequence"/>
</dbReference>
<gene>
    <name evidence="8" type="ORF">DDW13_08595</name>
</gene>
<name>A0A2T9X286_9CREN</name>
<dbReference type="Gene3D" id="1.10.8.60">
    <property type="match status" value="2"/>
</dbReference>
<feature type="domain" description="AAA+ ATPase" evidence="5">
    <location>
        <begin position="223"/>
        <end position="359"/>
    </location>
</feature>
<dbReference type="InterPro" id="IPR029067">
    <property type="entry name" value="CDC48_domain_2-like_sf"/>
</dbReference>
<dbReference type="SUPFAM" id="SSF52540">
    <property type="entry name" value="P-loop containing nucleoside triphosphate hydrolases"/>
    <property type="match status" value="2"/>
</dbReference>
<keyword evidence="4" id="KW-0067">ATP-binding</keyword>
<dbReference type="PANTHER" id="PTHR23077:SF171">
    <property type="entry name" value="NUCLEAR VALOSIN-CONTAINING PROTEIN-LIKE"/>
    <property type="match status" value="1"/>
</dbReference>
<feature type="domain" description="AAA+ ATPase" evidence="5">
    <location>
        <begin position="496"/>
        <end position="633"/>
    </location>
</feature>
<evidence type="ECO:0000256" key="2">
    <source>
        <dbReference type="ARBA" id="ARBA00022737"/>
    </source>
</evidence>
<dbReference type="GO" id="GO:0005737">
    <property type="term" value="C:cytoplasm"/>
    <property type="evidence" value="ECO:0007669"/>
    <property type="project" value="UniProtKB-ARBA"/>
</dbReference>
<reference evidence="8 9" key="1">
    <citation type="journal article" date="2015" name="Appl. Environ. Microbiol.">
        <title>Nanoarchaeota, Their Sulfolobales Host, and Nanoarchaeota Virus Distribution across Yellowstone National Park Hot Springs.</title>
        <authorList>
            <person name="Munson-McGee J.H."/>
            <person name="Field E.K."/>
            <person name="Bateson M."/>
            <person name="Rooney C."/>
            <person name="Stepanauskas R."/>
            <person name="Young M.J."/>
        </authorList>
    </citation>
    <scope>NUCLEOTIDE SEQUENCE [LARGE SCALE GENOMIC DNA]</scope>
    <source>
        <strain evidence="8">SCGC AC-742_N10</strain>
    </source>
</reference>
<dbReference type="InterPro" id="IPR009010">
    <property type="entry name" value="Asp_de-COase-like_dom_sf"/>
</dbReference>
<dbReference type="FunFam" id="1.10.8.60:FF:000178">
    <property type="entry name" value="CDC48/VCP homolog, AAA superfamily"/>
    <property type="match status" value="1"/>
</dbReference>
<evidence type="ECO:0000259" key="6">
    <source>
        <dbReference type="SMART" id="SM01072"/>
    </source>
</evidence>
<dbReference type="Pfam" id="PF00004">
    <property type="entry name" value="AAA"/>
    <property type="match status" value="2"/>
</dbReference>
<dbReference type="SMART" id="SM00382">
    <property type="entry name" value="AAA"/>
    <property type="match status" value="2"/>
</dbReference>
<dbReference type="InterPro" id="IPR003338">
    <property type="entry name" value="CDC4_N-term_subdom"/>
</dbReference>
<feature type="domain" description="CDC48 N-terminal subdomain" evidence="7">
    <location>
        <begin position="16"/>
        <end position="102"/>
    </location>
</feature>
<dbReference type="FunFam" id="1.10.8.60:FF:000057">
    <property type="entry name" value="AAA family ATPase, CDC48 subfamily"/>
    <property type="match status" value="1"/>
</dbReference>